<accession>A0A2S6MWG9</accession>
<proteinExistence type="predicted"/>
<dbReference type="OrthoDB" id="7275412at2"/>
<evidence type="ECO:0000313" key="2">
    <source>
        <dbReference type="Proteomes" id="UP000239724"/>
    </source>
</evidence>
<dbReference type="EMBL" id="NHRY01000267">
    <property type="protein sequence ID" value="PPQ26701.1"/>
    <property type="molecule type" value="Genomic_DNA"/>
</dbReference>
<evidence type="ECO:0000313" key="1">
    <source>
        <dbReference type="EMBL" id="PPQ26701.1"/>
    </source>
</evidence>
<organism evidence="1 2">
    <name type="scientific">Rhodopila globiformis</name>
    <name type="common">Rhodopseudomonas globiformis</name>
    <dbReference type="NCBI Taxonomy" id="1071"/>
    <lineage>
        <taxon>Bacteria</taxon>
        <taxon>Pseudomonadati</taxon>
        <taxon>Pseudomonadota</taxon>
        <taxon>Alphaproteobacteria</taxon>
        <taxon>Acetobacterales</taxon>
        <taxon>Acetobacteraceae</taxon>
        <taxon>Rhodopila</taxon>
    </lineage>
</organism>
<keyword evidence="2" id="KW-1185">Reference proteome</keyword>
<protein>
    <submittedName>
        <fullName evidence="1">Uncharacterized protein</fullName>
    </submittedName>
</protein>
<dbReference type="Proteomes" id="UP000239724">
    <property type="component" value="Unassembled WGS sequence"/>
</dbReference>
<gene>
    <name evidence="1" type="ORF">CCS01_29515</name>
</gene>
<comment type="caution">
    <text evidence="1">The sequence shown here is derived from an EMBL/GenBank/DDBJ whole genome shotgun (WGS) entry which is preliminary data.</text>
</comment>
<sequence>MTDAQLRGLLLDCLKLWAVRGTVAVRDDGLVIETVDGAFIITRAPADLRPVRWFYQTPERAAAGRTARAAPSIVALLSALRNAMAGAGGDRLRVGGG</sequence>
<name>A0A2S6MWG9_RHOGL</name>
<dbReference type="RefSeq" id="WP_104522472.1">
    <property type="nucleotide sequence ID" value="NZ_NHRY01000267.1"/>
</dbReference>
<reference evidence="1 2" key="1">
    <citation type="journal article" date="2018" name="Arch. Microbiol.">
        <title>New insights into the metabolic potential of the phototrophic purple bacterium Rhodopila globiformis DSM 161(T) from its draft genome sequence and evidence for a vanadium-dependent nitrogenase.</title>
        <authorList>
            <person name="Imhoff J.F."/>
            <person name="Rahn T."/>
            <person name="Kunzel S."/>
            <person name="Neulinger S.C."/>
        </authorList>
    </citation>
    <scope>NUCLEOTIDE SEQUENCE [LARGE SCALE GENOMIC DNA]</scope>
    <source>
        <strain evidence="1 2">DSM 161</strain>
    </source>
</reference>
<dbReference type="AlphaFoldDB" id="A0A2S6MWG9"/>